<feature type="transmembrane region" description="Helical" evidence="1">
    <location>
        <begin position="127"/>
        <end position="148"/>
    </location>
</feature>
<dbReference type="InterPro" id="IPR019251">
    <property type="entry name" value="DUF2231_TM"/>
</dbReference>
<evidence type="ECO:0000259" key="2">
    <source>
        <dbReference type="Pfam" id="PF09990"/>
    </source>
</evidence>
<dbReference type="RefSeq" id="WP_123389074.1">
    <property type="nucleotide sequence ID" value="NZ_RKHO01000001.1"/>
</dbReference>
<feature type="transmembrane region" description="Helical" evidence="1">
    <location>
        <begin position="87"/>
        <end position="106"/>
    </location>
</feature>
<feature type="transmembrane region" description="Helical" evidence="1">
    <location>
        <begin position="44"/>
        <end position="61"/>
    </location>
</feature>
<dbReference type="AlphaFoldDB" id="A0A3N2CQK3"/>
<evidence type="ECO:0000313" key="4">
    <source>
        <dbReference type="Proteomes" id="UP000281738"/>
    </source>
</evidence>
<dbReference type="EMBL" id="RKHO01000001">
    <property type="protein sequence ID" value="ROR89802.1"/>
    <property type="molecule type" value="Genomic_DNA"/>
</dbReference>
<dbReference type="Proteomes" id="UP000281738">
    <property type="component" value="Unassembled WGS sequence"/>
</dbReference>
<comment type="caution">
    <text evidence="3">The sequence shown here is derived from an EMBL/GenBank/DDBJ whole genome shotgun (WGS) entry which is preliminary data.</text>
</comment>
<organism evidence="3 4">
    <name type="scientific">Nocardioides aurantiacus</name>
    <dbReference type="NCBI Taxonomy" id="86796"/>
    <lineage>
        <taxon>Bacteria</taxon>
        <taxon>Bacillati</taxon>
        <taxon>Actinomycetota</taxon>
        <taxon>Actinomycetes</taxon>
        <taxon>Propionibacteriales</taxon>
        <taxon>Nocardioidaceae</taxon>
        <taxon>Nocardioides</taxon>
    </lineage>
</organism>
<feature type="domain" description="DUF2231" evidence="2">
    <location>
        <begin position="5"/>
        <end position="152"/>
    </location>
</feature>
<evidence type="ECO:0000256" key="1">
    <source>
        <dbReference type="SAM" id="Phobius"/>
    </source>
</evidence>
<gene>
    <name evidence="3" type="ORF">EDD33_0632</name>
</gene>
<proteinExistence type="predicted"/>
<keyword evidence="1" id="KW-1133">Transmembrane helix</keyword>
<keyword evidence="1" id="KW-0812">Transmembrane</keyword>
<feature type="transmembrane region" description="Helical" evidence="1">
    <location>
        <begin position="12"/>
        <end position="32"/>
    </location>
</feature>
<dbReference type="Pfam" id="PF09990">
    <property type="entry name" value="DUF2231"/>
    <property type="match status" value="1"/>
</dbReference>
<evidence type="ECO:0000313" key="3">
    <source>
        <dbReference type="EMBL" id="ROR89802.1"/>
    </source>
</evidence>
<sequence length="154" mass="16444">MEINGIPAHPLVIHAAVVLVPLAALSVIAFVVPRWRAATRWPALVLTVVATVAVQLATLTGEDLEETRGPDSALIHEHAEWGERLQVLMYVLAVLVVVAFLVMPVLHRATGRDRPARVAVLEKPLMVLLPLLAVAALVVVVITGDLGARSVWGG</sequence>
<reference evidence="3 4" key="1">
    <citation type="submission" date="2018-11" db="EMBL/GenBank/DDBJ databases">
        <title>Sequencing the genomes of 1000 actinobacteria strains.</title>
        <authorList>
            <person name="Klenk H.-P."/>
        </authorList>
    </citation>
    <scope>NUCLEOTIDE SEQUENCE [LARGE SCALE GENOMIC DNA]</scope>
    <source>
        <strain evidence="3 4">DSM 12652</strain>
    </source>
</reference>
<name>A0A3N2CQK3_9ACTN</name>
<keyword evidence="4" id="KW-1185">Reference proteome</keyword>
<keyword evidence="1" id="KW-0472">Membrane</keyword>
<accession>A0A3N2CQK3</accession>
<protein>
    <recommendedName>
        <fullName evidence="2">DUF2231 domain-containing protein</fullName>
    </recommendedName>
</protein>